<feature type="domain" description="Ketoreductase" evidence="3">
    <location>
        <begin position="9"/>
        <end position="193"/>
    </location>
</feature>
<dbReference type="OrthoDB" id="9803333at2"/>
<dbReference type="InterPro" id="IPR002347">
    <property type="entry name" value="SDR_fam"/>
</dbReference>
<dbReference type="Pfam" id="PF13561">
    <property type="entry name" value="adh_short_C2"/>
    <property type="match status" value="1"/>
</dbReference>
<evidence type="ECO:0000259" key="3">
    <source>
        <dbReference type="SMART" id="SM00822"/>
    </source>
</evidence>
<dbReference type="InterPro" id="IPR057326">
    <property type="entry name" value="KR_dom"/>
</dbReference>
<dbReference type="SMART" id="SM00822">
    <property type="entry name" value="PKS_KR"/>
    <property type="match status" value="1"/>
</dbReference>
<dbReference type="Gene3D" id="3.40.50.720">
    <property type="entry name" value="NAD(P)-binding Rossmann-like Domain"/>
    <property type="match status" value="1"/>
</dbReference>
<organism evidence="4 5">
    <name type="scientific">Enterovirga rhinocerotis</name>
    <dbReference type="NCBI Taxonomy" id="1339210"/>
    <lineage>
        <taxon>Bacteria</taxon>
        <taxon>Pseudomonadati</taxon>
        <taxon>Pseudomonadota</taxon>
        <taxon>Alphaproteobacteria</taxon>
        <taxon>Hyphomicrobiales</taxon>
        <taxon>Methylobacteriaceae</taxon>
        <taxon>Enterovirga</taxon>
    </lineage>
</organism>
<dbReference type="AlphaFoldDB" id="A0A4R7C7G0"/>
<accession>A0A4R7C7G0</accession>
<evidence type="ECO:0000256" key="2">
    <source>
        <dbReference type="ARBA" id="ARBA00023002"/>
    </source>
</evidence>
<proteinExistence type="inferred from homology"/>
<gene>
    <name evidence="4" type="ORF">EV668_1355</name>
</gene>
<evidence type="ECO:0000313" key="4">
    <source>
        <dbReference type="EMBL" id="TDR94083.1"/>
    </source>
</evidence>
<name>A0A4R7C7G0_9HYPH</name>
<dbReference type="RefSeq" id="WP_133769017.1">
    <property type="nucleotide sequence ID" value="NZ_SNZR01000011.1"/>
</dbReference>
<comment type="similarity">
    <text evidence="1">Belongs to the short-chain dehydrogenases/reductases (SDR) family.</text>
</comment>
<keyword evidence="5" id="KW-1185">Reference proteome</keyword>
<dbReference type="PANTHER" id="PTHR43639">
    <property type="entry name" value="OXIDOREDUCTASE, SHORT-CHAIN DEHYDROGENASE/REDUCTASE FAMILY (AFU_ORTHOLOGUE AFUA_5G02870)"/>
    <property type="match status" value="1"/>
</dbReference>
<dbReference type="InterPro" id="IPR036291">
    <property type="entry name" value="NAD(P)-bd_dom_sf"/>
</dbReference>
<dbReference type="GO" id="GO:0016491">
    <property type="term" value="F:oxidoreductase activity"/>
    <property type="evidence" value="ECO:0007669"/>
    <property type="project" value="UniProtKB-KW"/>
</dbReference>
<evidence type="ECO:0000256" key="1">
    <source>
        <dbReference type="ARBA" id="ARBA00006484"/>
    </source>
</evidence>
<dbReference type="PANTHER" id="PTHR43639:SF1">
    <property type="entry name" value="SHORT-CHAIN DEHYDROGENASE_REDUCTASE FAMILY PROTEIN"/>
    <property type="match status" value="1"/>
</dbReference>
<dbReference type="SUPFAM" id="SSF51735">
    <property type="entry name" value="NAD(P)-binding Rossmann-fold domains"/>
    <property type="match status" value="1"/>
</dbReference>
<protein>
    <submittedName>
        <fullName evidence="4">NAD(P)-dependent dehydrogenase (Short-subunit alcohol dehydrogenase family)</fullName>
    </submittedName>
</protein>
<dbReference type="PRINTS" id="PR00080">
    <property type="entry name" value="SDRFAMILY"/>
</dbReference>
<dbReference type="Proteomes" id="UP000295122">
    <property type="component" value="Unassembled WGS sequence"/>
</dbReference>
<dbReference type="PRINTS" id="PR00081">
    <property type="entry name" value="GDHRDH"/>
</dbReference>
<reference evidence="4 5" key="1">
    <citation type="submission" date="2019-03" db="EMBL/GenBank/DDBJ databases">
        <title>Genomic Encyclopedia of Type Strains, Phase IV (KMG-IV): sequencing the most valuable type-strain genomes for metagenomic binning, comparative biology and taxonomic classification.</title>
        <authorList>
            <person name="Goeker M."/>
        </authorList>
    </citation>
    <scope>NUCLEOTIDE SEQUENCE [LARGE SCALE GENOMIC DNA]</scope>
    <source>
        <strain evidence="4 5">DSM 25903</strain>
    </source>
</reference>
<comment type="caution">
    <text evidence="4">The sequence shown here is derived from an EMBL/GenBank/DDBJ whole genome shotgun (WGS) entry which is preliminary data.</text>
</comment>
<keyword evidence="2" id="KW-0560">Oxidoreductase</keyword>
<dbReference type="FunFam" id="3.40.50.720:FF:000084">
    <property type="entry name" value="Short-chain dehydrogenase reductase"/>
    <property type="match status" value="1"/>
</dbReference>
<dbReference type="EMBL" id="SNZR01000011">
    <property type="protein sequence ID" value="TDR94083.1"/>
    <property type="molecule type" value="Genomic_DNA"/>
</dbReference>
<sequence>MSGGRLAGKAALVTGAGRGIGRAIALRLAGDGALVCVHYGSSSAAAEAVVAEIAAAGGAAFAVGADLRDPQAIPTLVEDACAGVAERTGQGGLDILVNNAGIGTRARFEDVTPQMLDDVVQINLKAPFLLIQAAAPRIRAGGRIVNIGSMASLSAFPDLVAYAPTKAGLDALTRALAVHLGPRGITVNAVLPGATATEMNPLAEGSERAKAVAATTAIGRVGQPSDIADVVAFLASDEARWVTGELIRATGGQRL</sequence>
<evidence type="ECO:0000313" key="5">
    <source>
        <dbReference type="Proteomes" id="UP000295122"/>
    </source>
</evidence>